<comment type="caution">
    <text evidence="1">The sequence shown here is derived from an EMBL/GenBank/DDBJ whole genome shotgun (WGS) entry which is preliminary data.</text>
</comment>
<protein>
    <submittedName>
        <fullName evidence="1">Uncharacterized protein</fullName>
    </submittedName>
</protein>
<organism evidence="1 2">
    <name type="scientific">Pantoea ananas</name>
    <name type="common">Erwinia uredovora</name>
    <dbReference type="NCBI Taxonomy" id="553"/>
    <lineage>
        <taxon>Bacteria</taxon>
        <taxon>Pseudomonadati</taxon>
        <taxon>Pseudomonadota</taxon>
        <taxon>Gammaproteobacteria</taxon>
        <taxon>Enterobacterales</taxon>
        <taxon>Erwiniaceae</taxon>
        <taxon>Pantoea</taxon>
    </lineage>
</organism>
<name>A0AAJ1CW11_PANAN</name>
<dbReference type="EMBL" id="JANFVX010000002">
    <property type="protein sequence ID" value="MCW0342857.1"/>
    <property type="molecule type" value="Genomic_DNA"/>
</dbReference>
<dbReference type="Proteomes" id="UP001208888">
    <property type="component" value="Unassembled WGS sequence"/>
</dbReference>
<reference evidence="1" key="1">
    <citation type="submission" date="2022-06" db="EMBL/GenBank/DDBJ databases">
        <title>Dynamics of rice microbiomes reveals core vertical transmitted seed endophytes.</title>
        <authorList>
            <person name="Liao K."/>
            <person name="Zhang X."/>
        </authorList>
    </citation>
    <scope>NUCLEOTIDE SEQUENCE</scope>
    <source>
        <strain evidence="1">JT1-17</strain>
    </source>
</reference>
<gene>
    <name evidence="1" type="ORF">NB703_000950</name>
</gene>
<dbReference type="AlphaFoldDB" id="A0AAJ1CW11"/>
<evidence type="ECO:0000313" key="2">
    <source>
        <dbReference type="Proteomes" id="UP001208888"/>
    </source>
</evidence>
<proteinExistence type="predicted"/>
<accession>A0AAJ1CW11</accession>
<sequence>MIHDGAVAKRGAQEIFSEVSRGHYQEYSRAAKGSLFLPEYAKSLWKGAGGEAKPAGAESILSVGRRQRSGSVAEFRQLVFSQAGHFNHGRAIKAVI</sequence>
<evidence type="ECO:0000313" key="1">
    <source>
        <dbReference type="EMBL" id="MCW0342857.1"/>
    </source>
</evidence>